<dbReference type="AlphaFoldDB" id="A0A0A8YRW3"/>
<reference evidence="2" key="1">
    <citation type="submission" date="2014-09" db="EMBL/GenBank/DDBJ databases">
        <authorList>
            <person name="Magalhaes I.L.F."/>
            <person name="Oliveira U."/>
            <person name="Santos F.R."/>
            <person name="Vidigal T.H.D.A."/>
            <person name="Brescovit A.D."/>
            <person name="Santos A.J."/>
        </authorList>
    </citation>
    <scope>NUCLEOTIDE SEQUENCE</scope>
    <source>
        <tissue evidence="2">Shoot tissue taken approximately 20 cm above the soil surface</tissue>
    </source>
</reference>
<sequence length="27" mass="3080">MAEKGLVLPRDPENRRDLMHGLSSSRD</sequence>
<organism evidence="2">
    <name type="scientific">Arundo donax</name>
    <name type="common">Giant reed</name>
    <name type="synonym">Donax arundinaceus</name>
    <dbReference type="NCBI Taxonomy" id="35708"/>
    <lineage>
        <taxon>Eukaryota</taxon>
        <taxon>Viridiplantae</taxon>
        <taxon>Streptophyta</taxon>
        <taxon>Embryophyta</taxon>
        <taxon>Tracheophyta</taxon>
        <taxon>Spermatophyta</taxon>
        <taxon>Magnoliopsida</taxon>
        <taxon>Liliopsida</taxon>
        <taxon>Poales</taxon>
        <taxon>Poaceae</taxon>
        <taxon>PACMAD clade</taxon>
        <taxon>Arundinoideae</taxon>
        <taxon>Arundineae</taxon>
        <taxon>Arundo</taxon>
    </lineage>
</organism>
<feature type="region of interest" description="Disordered" evidence="1">
    <location>
        <begin position="1"/>
        <end position="27"/>
    </location>
</feature>
<protein>
    <submittedName>
        <fullName evidence="2">Uncharacterized protein</fullName>
    </submittedName>
</protein>
<reference evidence="2" key="2">
    <citation type="journal article" date="2015" name="Data Brief">
        <title>Shoot transcriptome of the giant reed, Arundo donax.</title>
        <authorList>
            <person name="Barrero R.A."/>
            <person name="Guerrero F.D."/>
            <person name="Moolhuijzen P."/>
            <person name="Goolsby J.A."/>
            <person name="Tidwell J."/>
            <person name="Bellgard S.E."/>
            <person name="Bellgard M.I."/>
        </authorList>
    </citation>
    <scope>NUCLEOTIDE SEQUENCE</scope>
    <source>
        <tissue evidence="2">Shoot tissue taken approximately 20 cm above the soil surface</tissue>
    </source>
</reference>
<proteinExistence type="predicted"/>
<accession>A0A0A8YRW3</accession>
<evidence type="ECO:0000313" key="2">
    <source>
        <dbReference type="EMBL" id="JAD25092.1"/>
    </source>
</evidence>
<dbReference type="EMBL" id="GBRH01272803">
    <property type="protein sequence ID" value="JAD25092.1"/>
    <property type="molecule type" value="Transcribed_RNA"/>
</dbReference>
<feature type="compositionally biased region" description="Basic and acidic residues" evidence="1">
    <location>
        <begin position="10"/>
        <end position="27"/>
    </location>
</feature>
<evidence type="ECO:0000256" key="1">
    <source>
        <dbReference type="SAM" id="MobiDB-lite"/>
    </source>
</evidence>
<name>A0A0A8YRW3_ARUDO</name>